<sequence>MDNLTPDRRSENMRRIKSTGMKPEMLVRRMVHGLGYRYRLHRKDLPGKPDLVFGPRRKVIFVHGCFWHGHERDGCLDARRPKSNTGYWNPKLTRNKERDAERIAALQANGWDVLVVWECETRNDKALRARLGQFLK</sequence>
<evidence type="ECO:0000256" key="1">
    <source>
        <dbReference type="ARBA" id="ARBA00022722"/>
    </source>
</evidence>
<comment type="function">
    <text evidence="6">May nick specific sequences that contain T:G mispairs resulting from m5C-deamination.</text>
</comment>
<dbReference type="EMBL" id="LLXX01000173">
    <property type="protein sequence ID" value="KRQ99308.1"/>
    <property type="molecule type" value="Genomic_DNA"/>
</dbReference>
<dbReference type="SUPFAM" id="SSF52980">
    <property type="entry name" value="Restriction endonuclease-like"/>
    <property type="match status" value="1"/>
</dbReference>
<dbReference type="Proteomes" id="UP000051913">
    <property type="component" value="Unassembled WGS sequence"/>
</dbReference>
<evidence type="ECO:0000313" key="8">
    <source>
        <dbReference type="Proteomes" id="UP000051913"/>
    </source>
</evidence>
<evidence type="ECO:0000256" key="6">
    <source>
        <dbReference type="PIRNR" id="PIRNR018267"/>
    </source>
</evidence>
<dbReference type="NCBIfam" id="TIGR00632">
    <property type="entry name" value="vsr"/>
    <property type="match status" value="1"/>
</dbReference>
<dbReference type="RefSeq" id="WP_057853960.1">
    <property type="nucleotide sequence ID" value="NZ_LLXX01000173.1"/>
</dbReference>
<protein>
    <recommendedName>
        <fullName evidence="6">Very short patch repair endonuclease</fullName>
        <ecNumber evidence="6">3.1.-.-</ecNumber>
    </recommendedName>
</protein>
<keyword evidence="1 6" id="KW-0540">Nuclease</keyword>
<dbReference type="Gene3D" id="3.40.960.10">
    <property type="entry name" value="VSR Endonuclease"/>
    <property type="match status" value="1"/>
</dbReference>
<dbReference type="GO" id="GO:0004519">
    <property type="term" value="F:endonuclease activity"/>
    <property type="evidence" value="ECO:0007669"/>
    <property type="project" value="UniProtKB-KW"/>
</dbReference>
<reference evidence="7 8" key="1">
    <citation type="submission" date="2014-03" db="EMBL/GenBank/DDBJ databases">
        <title>Bradyrhizobium valentinum sp. nov., isolated from effective nodules of Lupinus mariae-josephae, a lupine endemic of basic-lime soils in Eastern Spain.</title>
        <authorList>
            <person name="Duran D."/>
            <person name="Rey L."/>
            <person name="Navarro A."/>
            <person name="Busquets A."/>
            <person name="Imperial J."/>
            <person name="Ruiz-Argueso T."/>
        </authorList>
    </citation>
    <scope>NUCLEOTIDE SEQUENCE [LARGE SCALE GENOMIC DNA]</scope>
    <source>
        <strain evidence="7 8">LmjM3</strain>
    </source>
</reference>
<keyword evidence="5 6" id="KW-0234">DNA repair</keyword>
<dbReference type="CDD" id="cd00221">
    <property type="entry name" value="Vsr"/>
    <property type="match status" value="1"/>
</dbReference>
<accession>A0A0R3L071</accession>
<dbReference type="EC" id="3.1.-.-" evidence="6"/>
<comment type="caution">
    <text evidence="7">The sequence shown here is derived from an EMBL/GenBank/DDBJ whole genome shotgun (WGS) entry which is preliminary data.</text>
</comment>
<organism evidence="7 8">
    <name type="scientific">Bradyrhizobium valentinum</name>
    <dbReference type="NCBI Taxonomy" id="1518501"/>
    <lineage>
        <taxon>Bacteria</taxon>
        <taxon>Pseudomonadati</taxon>
        <taxon>Pseudomonadota</taxon>
        <taxon>Alphaproteobacteria</taxon>
        <taxon>Hyphomicrobiales</taxon>
        <taxon>Nitrobacteraceae</taxon>
        <taxon>Bradyrhizobium</taxon>
    </lineage>
</organism>
<gene>
    <name evidence="7" type="ORF">CP49_11980</name>
</gene>
<dbReference type="InterPro" id="IPR011335">
    <property type="entry name" value="Restrct_endonuc-II-like"/>
</dbReference>
<dbReference type="InterPro" id="IPR004603">
    <property type="entry name" value="DNA_mismatch_endonuc_vsr"/>
</dbReference>
<dbReference type="GO" id="GO:0016787">
    <property type="term" value="F:hydrolase activity"/>
    <property type="evidence" value="ECO:0007669"/>
    <property type="project" value="UniProtKB-KW"/>
</dbReference>
<keyword evidence="3 6" id="KW-0227">DNA damage</keyword>
<evidence type="ECO:0000256" key="2">
    <source>
        <dbReference type="ARBA" id="ARBA00022759"/>
    </source>
</evidence>
<dbReference type="PIRSF" id="PIRSF018267">
    <property type="entry name" value="VSR_endonuc"/>
    <property type="match status" value="1"/>
</dbReference>
<keyword evidence="8" id="KW-1185">Reference proteome</keyword>
<name>A0A0R3L071_9BRAD</name>
<comment type="similarity">
    <text evidence="6">Belongs to the vsr family.</text>
</comment>
<dbReference type="Pfam" id="PF03852">
    <property type="entry name" value="Vsr"/>
    <property type="match status" value="1"/>
</dbReference>
<evidence type="ECO:0000256" key="3">
    <source>
        <dbReference type="ARBA" id="ARBA00022763"/>
    </source>
</evidence>
<keyword evidence="2 6" id="KW-0255">Endonuclease</keyword>
<evidence type="ECO:0000256" key="4">
    <source>
        <dbReference type="ARBA" id="ARBA00022801"/>
    </source>
</evidence>
<keyword evidence="4 6" id="KW-0378">Hydrolase</keyword>
<evidence type="ECO:0000256" key="5">
    <source>
        <dbReference type="ARBA" id="ARBA00023204"/>
    </source>
</evidence>
<dbReference type="GO" id="GO:0006298">
    <property type="term" value="P:mismatch repair"/>
    <property type="evidence" value="ECO:0007669"/>
    <property type="project" value="UniProtKB-UniRule"/>
</dbReference>
<dbReference type="AlphaFoldDB" id="A0A0R3L071"/>
<evidence type="ECO:0000313" key="7">
    <source>
        <dbReference type="EMBL" id="KRQ99308.1"/>
    </source>
</evidence>
<proteinExistence type="inferred from homology"/>